<gene>
    <name evidence="1" type="ORF">O0S10_00455</name>
</gene>
<accession>A0ABT4ID66</accession>
<organism evidence="1 2">
    <name type="scientific">Methanocorpusculum petauri</name>
    <dbReference type="NCBI Taxonomy" id="3002863"/>
    <lineage>
        <taxon>Archaea</taxon>
        <taxon>Methanobacteriati</taxon>
        <taxon>Methanobacteriota</taxon>
        <taxon>Stenosarchaea group</taxon>
        <taxon>Methanomicrobia</taxon>
        <taxon>Methanomicrobiales</taxon>
        <taxon>Methanocorpusculaceae</taxon>
        <taxon>Methanocorpusculum</taxon>
    </lineage>
</organism>
<comment type="caution">
    <text evidence="1">The sequence shown here is derived from an EMBL/GenBank/DDBJ whole genome shotgun (WGS) entry which is preliminary data.</text>
</comment>
<dbReference type="EMBL" id="JAPTGB010000001">
    <property type="protein sequence ID" value="MCZ0859694.1"/>
    <property type="molecule type" value="Genomic_DNA"/>
</dbReference>
<name>A0ABT4ID66_9EURY</name>
<sequence>MLDKSMKIVILILIVVSVAFVSLWVASVYTDVDELSIVSHGIHVSPDNESALIEKMEQLAEESYRYWINTDRTGVNENKLFGTVITIKYREPIGITWIEDLGIAEISPKSIPVVVDKITAVIPDDPNGDFRLIVYRPSLDPERYNPDRYIFVISREQANELLKLAGLPIVSSDD</sequence>
<evidence type="ECO:0000313" key="2">
    <source>
        <dbReference type="Proteomes" id="UP001141422"/>
    </source>
</evidence>
<keyword evidence="2" id="KW-1185">Reference proteome</keyword>
<proteinExistence type="predicted"/>
<protein>
    <submittedName>
        <fullName evidence="1">Uncharacterized protein</fullName>
    </submittedName>
</protein>
<dbReference type="Proteomes" id="UP001141422">
    <property type="component" value="Unassembled WGS sequence"/>
</dbReference>
<dbReference type="RefSeq" id="WP_268923916.1">
    <property type="nucleotide sequence ID" value="NZ_JAPTGB010000001.1"/>
</dbReference>
<evidence type="ECO:0000313" key="1">
    <source>
        <dbReference type="EMBL" id="MCZ0859694.1"/>
    </source>
</evidence>
<reference evidence="1" key="1">
    <citation type="submission" date="2022-12" db="EMBL/GenBank/DDBJ databases">
        <title>Isolation and characterisation of novel Methanocorpusculum spp. from native Australian herbivores indicates the genus is ancestrally host-associated.</title>
        <authorList>
            <person name="Volmer J.G."/>
            <person name="Soo R.M."/>
            <person name="Evans P.N."/>
            <person name="Hoedt E.C."/>
            <person name="Astorga Alsina A.L."/>
            <person name="Woodcroft B.J."/>
            <person name="Tyson G.W."/>
            <person name="Hugenholtz P."/>
            <person name="Morrison M."/>
        </authorList>
    </citation>
    <scope>NUCLEOTIDE SEQUENCE</scope>
    <source>
        <strain evidence="1">MG</strain>
    </source>
</reference>